<dbReference type="EC" id="2.6.1.42" evidence="11"/>
<dbReference type="InterPro" id="IPR001544">
    <property type="entry name" value="Aminotrans_IV"/>
</dbReference>
<dbReference type="Proteomes" id="UP000629468">
    <property type="component" value="Unassembled WGS sequence"/>
</dbReference>
<dbReference type="PROSITE" id="PS00770">
    <property type="entry name" value="AA_TRANSFER_CLASS_4"/>
    <property type="match status" value="1"/>
</dbReference>
<evidence type="ECO:0000256" key="5">
    <source>
        <dbReference type="ARBA" id="ARBA00022679"/>
    </source>
</evidence>
<dbReference type="Gene3D" id="3.30.470.10">
    <property type="match status" value="1"/>
</dbReference>
<dbReference type="InterPro" id="IPR005786">
    <property type="entry name" value="B_amino_transII"/>
</dbReference>
<proteinExistence type="inferred from homology"/>
<dbReference type="SUPFAM" id="SSF56752">
    <property type="entry name" value="D-aminoacid aminotransferase-like PLP-dependent enzymes"/>
    <property type="match status" value="1"/>
</dbReference>
<dbReference type="InterPro" id="IPR018300">
    <property type="entry name" value="Aminotrans_IV_CS"/>
</dbReference>
<evidence type="ECO:0000256" key="3">
    <source>
        <dbReference type="ARBA" id="ARBA00022576"/>
    </source>
</evidence>
<comment type="catalytic activity">
    <reaction evidence="11">
        <text>L-isoleucine + 2-oxoglutarate = (S)-3-methyl-2-oxopentanoate + L-glutamate</text>
        <dbReference type="Rhea" id="RHEA:24801"/>
        <dbReference type="ChEBI" id="CHEBI:16810"/>
        <dbReference type="ChEBI" id="CHEBI:29985"/>
        <dbReference type="ChEBI" id="CHEBI:35146"/>
        <dbReference type="ChEBI" id="CHEBI:58045"/>
        <dbReference type="EC" id="2.6.1.42"/>
    </reaction>
</comment>
<dbReference type="GO" id="GO:0005739">
    <property type="term" value="C:mitochondrion"/>
    <property type="evidence" value="ECO:0007669"/>
    <property type="project" value="TreeGrafter"/>
</dbReference>
<dbReference type="PANTHER" id="PTHR11825">
    <property type="entry name" value="SUBGROUP IIII AMINOTRANSFERASE"/>
    <property type="match status" value="1"/>
</dbReference>
<evidence type="ECO:0000256" key="11">
    <source>
        <dbReference type="RuleBase" id="RU004517"/>
    </source>
</evidence>
<keyword evidence="5 11" id="KW-0808">Transferase</keyword>
<dbReference type="GO" id="GO:0004084">
    <property type="term" value="F:branched-chain-amino-acid transaminase activity"/>
    <property type="evidence" value="ECO:0007669"/>
    <property type="project" value="UniProtKB-EC"/>
</dbReference>
<dbReference type="InterPro" id="IPR043132">
    <property type="entry name" value="BCAT-like_C"/>
</dbReference>
<keyword evidence="3 11" id="KW-0032">Aminotransferase</keyword>
<comment type="similarity">
    <text evidence="2 9">Belongs to the class-IV pyridoxal-phosphate-dependent aminotransferase family.</text>
</comment>
<evidence type="ECO:0000256" key="6">
    <source>
        <dbReference type="ARBA" id="ARBA00022898"/>
    </source>
</evidence>
<evidence type="ECO:0000256" key="8">
    <source>
        <dbReference type="PIRSR" id="PIRSR006468-1"/>
    </source>
</evidence>
<evidence type="ECO:0000256" key="9">
    <source>
        <dbReference type="RuleBase" id="RU004106"/>
    </source>
</evidence>
<evidence type="ECO:0000256" key="2">
    <source>
        <dbReference type="ARBA" id="ARBA00009320"/>
    </source>
</evidence>
<dbReference type="GO" id="GO:0009099">
    <property type="term" value="P:L-valine biosynthetic process"/>
    <property type="evidence" value="ECO:0007669"/>
    <property type="project" value="TreeGrafter"/>
</dbReference>
<organism evidence="12 13">
    <name type="scientific">Agaricus bisporus var. burnettii</name>
    <dbReference type="NCBI Taxonomy" id="192524"/>
    <lineage>
        <taxon>Eukaryota</taxon>
        <taxon>Fungi</taxon>
        <taxon>Dikarya</taxon>
        <taxon>Basidiomycota</taxon>
        <taxon>Agaricomycotina</taxon>
        <taxon>Agaricomycetes</taxon>
        <taxon>Agaricomycetidae</taxon>
        <taxon>Agaricales</taxon>
        <taxon>Agaricineae</taxon>
        <taxon>Agaricaceae</taxon>
        <taxon>Agaricus</taxon>
    </lineage>
</organism>
<gene>
    <name evidence="12" type="ORF">Agabi119p4_10075</name>
</gene>
<dbReference type="Gene3D" id="3.20.10.10">
    <property type="entry name" value="D-amino Acid Aminotransferase, subunit A, domain 2"/>
    <property type="match status" value="1"/>
</dbReference>
<protein>
    <recommendedName>
        <fullName evidence="11">Branched-chain-amino-acid aminotransferase</fullName>
        <ecNumber evidence="11">2.6.1.42</ecNumber>
    </recommendedName>
</protein>
<feature type="modified residue" description="N6-(pyridoxal phosphate)lysine" evidence="8">
    <location>
        <position position="249"/>
    </location>
</feature>
<dbReference type="FunFam" id="3.30.470.10:FF:000002">
    <property type="entry name" value="Branched-chain-amino-acid aminotransferase"/>
    <property type="match status" value="1"/>
</dbReference>
<dbReference type="EMBL" id="JABXXO010000014">
    <property type="protein sequence ID" value="KAF7760666.1"/>
    <property type="molecule type" value="Genomic_DNA"/>
</dbReference>
<comment type="catalytic activity">
    <reaction evidence="11">
        <text>L-leucine + 2-oxoglutarate = 4-methyl-2-oxopentanoate + L-glutamate</text>
        <dbReference type="Rhea" id="RHEA:18321"/>
        <dbReference type="ChEBI" id="CHEBI:16810"/>
        <dbReference type="ChEBI" id="CHEBI:17865"/>
        <dbReference type="ChEBI" id="CHEBI:29985"/>
        <dbReference type="ChEBI" id="CHEBI:57427"/>
        <dbReference type="EC" id="2.6.1.42"/>
    </reaction>
</comment>
<dbReference type="PANTHER" id="PTHR11825:SF44">
    <property type="entry name" value="BRANCHED-CHAIN-AMINO-ACID AMINOTRANSFERASE"/>
    <property type="match status" value="1"/>
</dbReference>
<dbReference type="Pfam" id="PF01063">
    <property type="entry name" value="Aminotran_4"/>
    <property type="match status" value="1"/>
</dbReference>
<comment type="cofactor">
    <cofactor evidence="1 10">
        <name>pyridoxal 5'-phosphate</name>
        <dbReference type="ChEBI" id="CHEBI:597326"/>
    </cofactor>
</comment>
<evidence type="ECO:0000313" key="12">
    <source>
        <dbReference type="EMBL" id="KAF7760666.1"/>
    </source>
</evidence>
<evidence type="ECO:0000256" key="10">
    <source>
        <dbReference type="RuleBase" id="RU004516"/>
    </source>
</evidence>
<dbReference type="PIRSF" id="PIRSF006468">
    <property type="entry name" value="BCAT1"/>
    <property type="match status" value="1"/>
</dbReference>
<keyword evidence="4 11" id="KW-0028">Amino-acid biosynthesis</keyword>
<comment type="caution">
    <text evidence="12">The sequence shown here is derived from an EMBL/GenBank/DDBJ whole genome shotgun (WGS) entry which is preliminary data.</text>
</comment>
<evidence type="ECO:0000256" key="1">
    <source>
        <dbReference type="ARBA" id="ARBA00001933"/>
    </source>
</evidence>
<name>A0A8H7C1L3_AGABI</name>
<dbReference type="InterPro" id="IPR033939">
    <property type="entry name" value="BCAT_family"/>
</dbReference>
<dbReference type="CDD" id="cd01557">
    <property type="entry name" value="BCAT_beta_family"/>
    <property type="match status" value="1"/>
</dbReference>
<dbReference type="InterPro" id="IPR036038">
    <property type="entry name" value="Aminotransferase-like"/>
</dbReference>
<keyword evidence="7 11" id="KW-0100">Branched-chain amino acid biosynthesis</keyword>
<evidence type="ECO:0000313" key="13">
    <source>
        <dbReference type="Proteomes" id="UP000629468"/>
    </source>
</evidence>
<accession>A0A8H7C1L3</accession>
<evidence type="ECO:0000256" key="4">
    <source>
        <dbReference type="ARBA" id="ARBA00022605"/>
    </source>
</evidence>
<evidence type="ECO:0000256" key="7">
    <source>
        <dbReference type="ARBA" id="ARBA00023304"/>
    </source>
</evidence>
<dbReference type="GO" id="GO:0009098">
    <property type="term" value="P:L-leucine biosynthetic process"/>
    <property type="evidence" value="ECO:0007669"/>
    <property type="project" value="TreeGrafter"/>
</dbReference>
<keyword evidence="6 10" id="KW-0663">Pyridoxal phosphate</keyword>
<sequence>MHPDVQDFGFFLTHSSPTSEFNLMTIIIDTRNDAIDKANGATTNAFFEPSPLDASKLVVNLAKELKPIPPPESLVFGETKTDHMLIVHYDPAKNGWSAPEIKPYGPLSIDPASSCLQYCPNVFEGMKAYIGPQGEARLFRPQMNMERLVRSAARVALPKFDETALLTLIKCLVIVDKRWIPTKPGYSLYIRPTIIGTRTNLGVRYSDSATLYVILSPSGPYFKNGLHPISLLAISDAVRAWPGGTGSHKLGLNYAPAFLPQIDAIKKGYDQILWLLETESEDTKKKGYRITEVGAMNVFLVTKRDDGDLDLTTPPLDGTILPGVTRLSTLNLADAHTRGEICFPNVPPTLKIHTHEKRITISHLRSLWSEGKVLEFFGVGTAAILAPVQKIGWEGEDMVFPEGQEKGGLAPRLPKYQALVHDEGNVRIQSQQSD</sequence>
<dbReference type="InterPro" id="IPR043131">
    <property type="entry name" value="BCAT-like_N"/>
</dbReference>
<comment type="catalytic activity">
    <reaction evidence="11">
        <text>L-valine + 2-oxoglutarate = 3-methyl-2-oxobutanoate + L-glutamate</text>
        <dbReference type="Rhea" id="RHEA:24813"/>
        <dbReference type="ChEBI" id="CHEBI:11851"/>
        <dbReference type="ChEBI" id="CHEBI:16810"/>
        <dbReference type="ChEBI" id="CHEBI:29985"/>
        <dbReference type="ChEBI" id="CHEBI:57762"/>
        <dbReference type="EC" id="2.6.1.42"/>
    </reaction>
</comment>
<dbReference type="AlphaFoldDB" id="A0A8H7C1L3"/>
<reference evidence="12 13" key="1">
    <citation type="journal article" name="Sci. Rep.">
        <title>Telomere-to-telomere assembled and centromere annotated genomes of the two main subspecies of the button mushroom Agaricus bisporus reveal especially polymorphic chromosome ends.</title>
        <authorList>
            <person name="Sonnenberg A.S.M."/>
            <person name="Sedaghat-Telgerd N."/>
            <person name="Lavrijssen B."/>
            <person name="Ohm R.A."/>
            <person name="Hendrickx P.M."/>
            <person name="Scholtmeijer K."/>
            <person name="Baars J.J.P."/>
            <person name="van Peer A."/>
        </authorList>
    </citation>
    <scope>NUCLEOTIDE SEQUENCE [LARGE SCALE GENOMIC DNA]</scope>
    <source>
        <strain evidence="12 13">H119_p4</strain>
    </source>
</reference>